<evidence type="ECO:0000313" key="3">
    <source>
        <dbReference type="EMBL" id="RYQ81104.1"/>
    </source>
</evidence>
<evidence type="ECO:0000259" key="2">
    <source>
        <dbReference type="Pfam" id="PF14392"/>
    </source>
</evidence>
<name>A0A444WUL3_ARAHY</name>
<dbReference type="AlphaFoldDB" id="A0A444WUL3"/>
<dbReference type="InterPro" id="IPR040256">
    <property type="entry name" value="At4g02000-like"/>
</dbReference>
<dbReference type="Pfam" id="PF14392">
    <property type="entry name" value="zf-CCHC_4"/>
    <property type="match status" value="1"/>
</dbReference>
<organism evidence="3 4">
    <name type="scientific">Arachis hypogaea</name>
    <name type="common">Peanut</name>
    <dbReference type="NCBI Taxonomy" id="3818"/>
    <lineage>
        <taxon>Eukaryota</taxon>
        <taxon>Viridiplantae</taxon>
        <taxon>Streptophyta</taxon>
        <taxon>Embryophyta</taxon>
        <taxon>Tracheophyta</taxon>
        <taxon>Spermatophyta</taxon>
        <taxon>Magnoliopsida</taxon>
        <taxon>eudicotyledons</taxon>
        <taxon>Gunneridae</taxon>
        <taxon>Pentapetalae</taxon>
        <taxon>rosids</taxon>
        <taxon>fabids</taxon>
        <taxon>Fabales</taxon>
        <taxon>Fabaceae</taxon>
        <taxon>Papilionoideae</taxon>
        <taxon>50 kb inversion clade</taxon>
        <taxon>dalbergioids sensu lato</taxon>
        <taxon>Dalbergieae</taxon>
        <taxon>Pterocarpus clade</taxon>
        <taxon>Arachis</taxon>
    </lineage>
</organism>
<dbReference type="EMBL" id="SDMP01000021">
    <property type="protein sequence ID" value="RYQ81104.1"/>
    <property type="molecule type" value="Genomic_DNA"/>
</dbReference>
<protein>
    <recommendedName>
        <fullName evidence="2">Zinc knuckle CX2CX4HX4C domain-containing protein</fullName>
    </recommendedName>
</protein>
<feature type="region of interest" description="Disordered" evidence="1">
    <location>
        <begin position="130"/>
        <end position="155"/>
    </location>
</feature>
<reference evidence="3 4" key="1">
    <citation type="submission" date="2019-01" db="EMBL/GenBank/DDBJ databases">
        <title>Sequencing of cultivated peanut Arachis hypogaea provides insights into genome evolution and oil improvement.</title>
        <authorList>
            <person name="Chen X."/>
        </authorList>
    </citation>
    <scope>NUCLEOTIDE SEQUENCE [LARGE SCALE GENOMIC DNA]</scope>
    <source>
        <strain evidence="4">cv. Fuhuasheng</strain>
        <tissue evidence="3">Leaves</tissue>
    </source>
</reference>
<sequence length="251" mass="28952">MEFWVQIHRLPLENMNSETGRIIGDMMGIVIDVEDPMRNHVLIRTFLRVRVAVDILKPLATGFYMARENLPNIWVHFKYECLQDCYCMNCGVIRHSKKECNKEMVMVAWNPDVPRYTHGLGVDQAKSLNRGERKRWKQSKSQEGDEETEARDIQDNYERVKELQDSVASRVGKKVASENKEQLGQIDLRAAEQVGEIPLNQLRMAENQGSYNRRAEKILKKIMTDLNEIRAIKGRNTNGSGLIKEGIESGY</sequence>
<dbReference type="Proteomes" id="UP000289738">
    <property type="component" value="Unassembled WGS sequence"/>
</dbReference>
<dbReference type="InterPro" id="IPR025836">
    <property type="entry name" value="Zn_knuckle_CX2CX4HX4C"/>
</dbReference>
<dbReference type="PANTHER" id="PTHR31286">
    <property type="entry name" value="GLYCINE-RICH CELL WALL STRUCTURAL PROTEIN 1.8-LIKE"/>
    <property type="match status" value="1"/>
</dbReference>
<feature type="domain" description="Zinc knuckle CX2CX4HX4C" evidence="2">
    <location>
        <begin position="55"/>
        <end position="102"/>
    </location>
</feature>
<accession>A0A444WUL3</accession>
<evidence type="ECO:0000256" key="1">
    <source>
        <dbReference type="SAM" id="MobiDB-lite"/>
    </source>
</evidence>
<comment type="caution">
    <text evidence="3">The sequence shown here is derived from an EMBL/GenBank/DDBJ whole genome shotgun (WGS) entry which is preliminary data.</text>
</comment>
<proteinExistence type="predicted"/>
<keyword evidence="4" id="KW-1185">Reference proteome</keyword>
<evidence type="ECO:0000313" key="4">
    <source>
        <dbReference type="Proteomes" id="UP000289738"/>
    </source>
</evidence>
<gene>
    <name evidence="3" type="ORF">Ahy_Scaffold1g107108</name>
</gene>
<dbReference type="PANTHER" id="PTHR31286:SF178">
    <property type="entry name" value="DUF4283 DOMAIN-CONTAINING PROTEIN"/>
    <property type="match status" value="1"/>
</dbReference>